<dbReference type="GO" id="GO:0009398">
    <property type="term" value="P:FMN biosynthetic process"/>
    <property type="evidence" value="ECO:0007669"/>
    <property type="project" value="UniProtKB-UniRule"/>
</dbReference>
<dbReference type="GO" id="GO:0003919">
    <property type="term" value="F:FMN adenylyltransferase activity"/>
    <property type="evidence" value="ECO:0007669"/>
    <property type="project" value="UniProtKB-UniRule"/>
</dbReference>
<dbReference type="InterPro" id="IPR023468">
    <property type="entry name" value="Riboflavin_kinase"/>
</dbReference>
<dbReference type="GO" id="GO:0009231">
    <property type="term" value="P:riboflavin biosynthetic process"/>
    <property type="evidence" value="ECO:0007669"/>
    <property type="project" value="InterPro"/>
</dbReference>
<dbReference type="GO" id="GO:0008531">
    <property type="term" value="F:riboflavin kinase activity"/>
    <property type="evidence" value="ECO:0007669"/>
    <property type="project" value="UniProtKB-UniRule"/>
</dbReference>
<evidence type="ECO:0000256" key="7">
    <source>
        <dbReference type="ARBA" id="ARBA00022695"/>
    </source>
</evidence>
<dbReference type="EMBL" id="RQYF01000014">
    <property type="protein sequence ID" value="RRD92132.1"/>
    <property type="molecule type" value="Genomic_DNA"/>
</dbReference>
<dbReference type="Proteomes" id="UP000279562">
    <property type="component" value="Unassembled WGS sequence"/>
</dbReference>
<dbReference type="SUPFAM" id="SSF52374">
    <property type="entry name" value="Nucleotidylyl transferase"/>
    <property type="match status" value="1"/>
</dbReference>
<evidence type="ECO:0000256" key="10">
    <source>
        <dbReference type="ARBA" id="ARBA00022827"/>
    </source>
</evidence>
<dbReference type="InterPro" id="IPR023465">
    <property type="entry name" value="Riboflavin_kinase_dom_sf"/>
</dbReference>
<dbReference type="RefSeq" id="WP_125238774.1">
    <property type="nucleotide sequence ID" value="NZ_RQYF01000014.1"/>
</dbReference>
<evidence type="ECO:0000256" key="15">
    <source>
        <dbReference type="PIRNR" id="PIRNR004491"/>
    </source>
</evidence>
<dbReference type="Gene3D" id="2.40.30.30">
    <property type="entry name" value="Riboflavin kinase-like"/>
    <property type="match status" value="1"/>
</dbReference>
<evidence type="ECO:0000256" key="14">
    <source>
        <dbReference type="ARBA" id="ARBA00049494"/>
    </source>
</evidence>
<dbReference type="Gene3D" id="3.40.50.620">
    <property type="entry name" value="HUPs"/>
    <property type="match status" value="1"/>
</dbReference>
<evidence type="ECO:0000256" key="12">
    <source>
        <dbReference type="ARBA" id="ARBA00023268"/>
    </source>
</evidence>
<feature type="domain" description="Riboflavin kinase" evidence="16">
    <location>
        <begin position="215"/>
        <end position="341"/>
    </location>
</feature>
<dbReference type="SUPFAM" id="SSF82114">
    <property type="entry name" value="Riboflavin kinase-like"/>
    <property type="match status" value="1"/>
</dbReference>
<evidence type="ECO:0000256" key="6">
    <source>
        <dbReference type="ARBA" id="ARBA00022679"/>
    </source>
</evidence>
<evidence type="ECO:0000256" key="9">
    <source>
        <dbReference type="ARBA" id="ARBA00022777"/>
    </source>
</evidence>
<evidence type="ECO:0000256" key="2">
    <source>
        <dbReference type="ARBA" id="ARBA00004726"/>
    </source>
</evidence>
<dbReference type="EC" id="2.7.7.2" evidence="15"/>
<dbReference type="PIRSF" id="PIRSF004491">
    <property type="entry name" value="FAD_Synth"/>
    <property type="match status" value="1"/>
</dbReference>
<comment type="similarity">
    <text evidence="15">Belongs to the ribF family.</text>
</comment>
<dbReference type="Pfam" id="PF01687">
    <property type="entry name" value="Flavokinase"/>
    <property type="match status" value="1"/>
</dbReference>
<dbReference type="AlphaFoldDB" id="A0A3P2A9F7"/>
<dbReference type="GO" id="GO:0005524">
    <property type="term" value="F:ATP binding"/>
    <property type="evidence" value="ECO:0007669"/>
    <property type="project" value="UniProtKB-UniRule"/>
</dbReference>
<comment type="function">
    <text evidence="1">Catalyzes the phosphorylation of riboflavin to FMN followed by the adenylation of FMN to FAD.</text>
</comment>
<comment type="catalytic activity">
    <reaction evidence="14 15">
        <text>FMN + ATP + H(+) = FAD + diphosphate</text>
        <dbReference type="Rhea" id="RHEA:17237"/>
        <dbReference type="ChEBI" id="CHEBI:15378"/>
        <dbReference type="ChEBI" id="CHEBI:30616"/>
        <dbReference type="ChEBI" id="CHEBI:33019"/>
        <dbReference type="ChEBI" id="CHEBI:57692"/>
        <dbReference type="ChEBI" id="CHEBI:58210"/>
        <dbReference type="EC" id="2.7.7.2"/>
    </reaction>
</comment>
<dbReference type="InterPro" id="IPR014729">
    <property type="entry name" value="Rossmann-like_a/b/a_fold"/>
</dbReference>
<keyword evidence="6 15" id="KW-0808">Transferase</keyword>
<dbReference type="UniPathway" id="UPA00277">
    <property type="reaction ID" value="UER00407"/>
</dbReference>
<keyword evidence="12" id="KW-0511">Multifunctional enzyme</keyword>
<sequence length="343" mass="38187">MQLLCDTSDSAGRPSVATIGFFDGVHRGHRYLIEQVREVAAARGLAASVITFPVHPHKVMQPDFRPELLTTCDEKVSLLAQTEIDYCIMIDFSPKVARLSARQFMSILKESYRVQVLVIGYDHRFGHNRSEGFDDYVRYGQELGIEVLLARAYSYEKRTVDKHKATALENAVAEKANVVEGTDAENTAVAAERTVSSSVIRQLLLGGNVAAAAEYLGYDFFLNGTVVGGYRVGRTIGFPTANLRVNDPDKIIPADGVYAVRVFVAGVEYGGMLSIGYRPTLSNGSDRSIEVHIFHFNADIYDQPMRLSFVRYMRPEQKFDTVDELIARIRQDETEVKTVLACS</sequence>
<dbReference type="InterPro" id="IPR002606">
    <property type="entry name" value="Riboflavin_kinase_bac"/>
</dbReference>
<evidence type="ECO:0000256" key="1">
    <source>
        <dbReference type="ARBA" id="ARBA00002121"/>
    </source>
</evidence>
<comment type="caution">
    <text evidence="17">The sequence shown here is derived from an EMBL/GenBank/DDBJ whole genome shotgun (WGS) entry which is preliminary data.</text>
</comment>
<dbReference type="GO" id="GO:0006747">
    <property type="term" value="P:FAD biosynthetic process"/>
    <property type="evidence" value="ECO:0007669"/>
    <property type="project" value="UniProtKB-UniRule"/>
</dbReference>
<keyword evidence="7 15" id="KW-0548">Nucleotidyltransferase</keyword>
<comment type="pathway">
    <text evidence="3 15">Cofactor biosynthesis; FMN biosynthesis; FMN from riboflavin (ATP route): step 1/1.</text>
</comment>
<evidence type="ECO:0000256" key="11">
    <source>
        <dbReference type="ARBA" id="ARBA00022840"/>
    </source>
</evidence>
<dbReference type="PANTHER" id="PTHR22749">
    <property type="entry name" value="RIBOFLAVIN KINASE/FMN ADENYLYLTRANSFERASE"/>
    <property type="match status" value="1"/>
</dbReference>
<comment type="catalytic activity">
    <reaction evidence="13 15">
        <text>riboflavin + ATP = FMN + ADP + H(+)</text>
        <dbReference type="Rhea" id="RHEA:14357"/>
        <dbReference type="ChEBI" id="CHEBI:15378"/>
        <dbReference type="ChEBI" id="CHEBI:30616"/>
        <dbReference type="ChEBI" id="CHEBI:57986"/>
        <dbReference type="ChEBI" id="CHEBI:58210"/>
        <dbReference type="ChEBI" id="CHEBI:456216"/>
        <dbReference type="EC" id="2.7.1.26"/>
    </reaction>
</comment>
<dbReference type="PANTHER" id="PTHR22749:SF6">
    <property type="entry name" value="RIBOFLAVIN KINASE"/>
    <property type="match status" value="1"/>
</dbReference>
<dbReference type="InterPro" id="IPR015864">
    <property type="entry name" value="FAD_synthase"/>
</dbReference>
<evidence type="ECO:0000313" key="17">
    <source>
        <dbReference type="EMBL" id="RRD92132.1"/>
    </source>
</evidence>
<comment type="pathway">
    <text evidence="2 15">Cofactor biosynthesis; FAD biosynthesis; FAD from FMN: step 1/1.</text>
</comment>
<keyword evidence="18" id="KW-1185">Reference proteome</keyword>
<evidence type="ECO:0000256" key="8">
    <source>
        <dbReference type="ARBA" id="ARBA00022741"/>
    </source>
</evidence>
<evidence type="ECO:0000256" key="13">
    <source>
        <dbReference type="ARBA" id="ARBA00047880"/>
    </source>
</evidence>
<dbReference type="UniPathway" id="UPA00276">
    <property type="reaction ID" value="UER00406"/>
</dbReference>
<keyword evidence="11 15" id="KW-0067">ATP-binding</keyword>
<keyword evidence="10 15" id="KW-0274">FAD</keyword>
<gene>
    <name evidence="17" type="ORF">EII33_04985</name>
</gene>
<reference evidence="17 18" key="1">
    <citation type="submission" date="2018-11" db="EMBL/GenBank/DDBJ databases">
        <title>Genomes From Bacteria Associated with the Canine Oral Cavity: a Test Case for Automated Genome-Based Taxonomic Assignment.</title>
        <authorList>
            <person name="Coil D.A."/>
            <person name="Jospin G."/>
            <person name="Darling A.E."/>
            <person name="Wallis C."/>
            <person name="Davis I.J."/>
            <person name="Harris S."/>
            <person name="Eisen J.A."/>
            <person name="Holcombe L.J."/>
            <person name="O'Flynn C."/>
        </authorList>
    </citation>
    <scope>NUCLEOTIDE SEQUENCE [LARGE SCALE GENOMIC DNA]</scope>
    <source>
        <strain evidence="17 18">OH1047_COT-310</strain>
    </source>
</reference>
<accession>A0A3P2A9F7</accession>
<dbReference type="InterPro" id="IPR015865">
    <property type="entry name" value="Riboflavin_kinase_bac/euk"/>
</dbReference>
<evidence type="ECO:0000256" key="3">
    <source>
        <dbReference type="ARBA" id="ARBA00005201"/>
    </source>
</evidence>
<protein>
    <recommendedName>
        <fullName evidence="15">Riboflavin biosynthesis protein</fullName>
    </recommendedName>
    <domain>
        <recommendedName>
            <fullName evidence="15">Riboflavin kinase</fullName>
            <ecNumber evidence="15">2.7.1.26</ecNumber>
        </recommendedName>
        <alternativeName>
            <fullName evidence="15">Flavokinase</fullName>
        </alternativeName>
    </domain>
    <domain>
        <recommendedName>
            <fullName evidence="15">FMN adenylyltransferase</fullName>
            <ecNumber evidence="15">2.7.7.2</ecNumber>
        </recommendedName>
        <alternativeName>
            <fullName evidence="15">FAD pyrophosphorylase</fullName>
        </alternativeName>
        <alternativeName>
            <fullName evidence="15">FAD synthase</fullName>
        </alternativeName>
    </domain>
</protein>
<organism evidence="17 18">
    <name type="scientific">Prevotella heparinolytica</name>
    <dbReference type="NCBI Taxonomy" id="28113"/>
    <lineage>
        <taxon>Bacteria</taxon>
        <taxon>Pseudomonadati</taxon>
        <taxon>Bacteroidota</taxon>
        <taxon>Bacteroidia</taxon>
        <taxon>Bacteroidales</taxon>
        <taxon>Bacteroidaceae</taxon>
        <taxon>Bacteroides</taxon>
    </lineage>
</organism>
<keyword evidence="4 15" id="KW-0285">Flavoprotein</keyword>
<keyword evidence="5 15" id="KW-0288">FMN</keyword>
<dbReference type="Pfam" id="PF06574">
    <property type="entry name" value="FAD_syn"/>
    <property type="match status" value="1"/>
</dbReference>
<keyword evidence="8 15" id="KW-0547">Nucleotide-binding</keyword>
<keyword evidence="9 15" id="KW-0418">Kinase</keyword>
<dbReference type="CDD" id="cd02064">
    <property type="entry name" value="FAD_synthetase_N"/>
    <property type="match status" value="1"/>
</dbReference>
<evidence type="ECO:0000313" key="18">
    <source>
        <dbReference type="Proteomes" id="UP000279562"/>
    </source>
</evidence>
<name>A0A3P2A9F7_9BACE</name>
<evidence type="ECO:0000256" key="4">
    <source>
        <dbReference type="ARBA" id="ARBA00022630"/>
    </source>
</evidence>
<evidence type="ECO:0000259" key="16">
    <source>
        <dbReference type="SMART" id="SM00904"/>
    </source>
</evidence>
<dbReference type="SMART" id="SM00904">
    <property type="entry name" value="Flavokinase"/>
    <property type="match status" value="1"/>
</dbReference>
<dbReference type="EC" id="2.7.1.26" evidence="15"/>
<evidence type="ECO:0000256" key="5">
    <source>
        <dbReference type="ARBA" id="ARBA00022643"/>
    </source>
</evidence>
<proteinExistence type="inferred from homology"/>